<dbReference type="InterPro" id="IPR026590">
    <property type="entry name" value="Ssirtuin_cat_dom"/>
</dbReference>
<evidence type="ECO:0000256" key="2">
    <source>
        <dbReference type="ARBA" id="ARBA00006924"/>
    </source>
</evidence>
<name>A0A8A3NZQ9_9HELO</name>
<feature type="compositionally biased region" description="Acidic residues" evidence="8">
    <location>
        <begin position="381"/>
        <end position="391"/>
    </location>
</feature>
<reference evidence="10" key="1">
    <citation type="submission" date="2020-10" db="EMBL/GenBank/DDBJ databases">
        <title>Genome Sequence of Monilinia vaccinii-corymbosi Sheds Light on Mummy Berry Disease Infection of Blueberry and Mating Type.</title>
        <authorList>
            <person name="Yow A.G."/>
            <person name="Zhang Y."/>
            <person name="Bansal K."/>
            <person name="Eacker S.M."/>
            <person name="Sullivan S."/>
            <person name="Liachko I."/>
            <person name="Cubeta M.A."/>
            <person name="Rollins J.A."/>
            <person name="Ashrafi H."/>
        </authorList>
    </citation>
    <scope>NUCLEOTIDE SEQUENCE</scope>
    <source>
        <strain evidence="10">RL-1</strain>
    </source>
</reference>
<dbReference type="PANTHER" id="PTHR11085">
    <property type="entry name" value="NAD-DEPENDENT PROTEIN DEACYLASE SIRTUIN-5, MITOCHONDRIAL-RELATED"/>
    <property type="match status" value="1"/>
</dbReference>
<dbReference type="InterPro" id="IPR026591">
    <property type="entry name" value="Sirtuin_cat_small_dom_sf"/>
</dbReference>
<evidence type="ECO:0000313" key="10">
    <source>
        <dbReference type="EMBL" id="QSZ28944.1"/>
    </source>
</evidence>
<dbReference type="AlphaFoldDB" id="A0A8A3NZQ9"/>
<evidence type="ECO:0000259" key="9">
    <source>
        <dbReference type="PROSITE" id="PS50305"/>
    </source>
</evidence>
<comment type="cofactor">
    <cofactor evidence="1">
        <name>Zn(2+)</name>
        <dbReference type="ChEBI" id="CHEBI:29105"/>
    </cofactor>
</comment>
<comment type="similarity">
    <text evidence="2">Belongs to the sirtuin family. Class I subfamily.</text>
</comment>
<feature type="binding site" evidence="7">
    <location>
        <position position="352"/>
    </location>
    <ligand>
        <name>Zn(2+)</name>
        <dbReference type="ChEBI" id="CHEBI:29105"/>
    </ligand>
</feature>
<dbReference type="InterPro" id="IPR003000">
    <property type="entry name" value="Sirtuin"/>
</dbReference>
<keyword evidence="4 7" id="KW-0479">Metal-binding</keyword>
<dbReference type="GO" id="GO:0046872">
    <property type="term" value="F:metal ion binding"/>
    <property type="evidence" value="ECO:0007669"/>
    <property type="project" value="UniProtKB-KW"/>
</dbReference>
<evidence type="ECO:0000313" key="11">
    <source>
        <dbReference type="Proteomes" id="UP000672032"/>
    </source>
</evidence>
<keyword evidence="5 7" id="KW-0862">Zinc</keyword>
<feature type="region of interest" description="Disordered" evidence="8">
    <location>
        <begin position="358"/>
        <end position="396"/>
    </location>
</feature>
<dbReference type="EMBL" id="CP063405">
    <property type="protein sequence ID" value="QSZ28944.1"/>
    <property type="molecule type" value="Genomic_DNA"/>
</dbReference>
<feature type="compositionally biased region" description="Acidic residues" evidence="8">
    <location>
        <begin position="27"/>
        <end position="36"/>
    </location>
</feature>
<feature type="binding site" evidence="7">
    <location>
        <position position="328"/>
    </location>
    <ligand>
        <name>Zn(2+)</name>
        <dbReference type="ChEBI" id="CHEBI:29105"/>
    </ligand>
</feature>
<dbReference type="SUPFAM" id="SSF52467">
    <property type="entry name" value="DHS-like NAD/FAD-binding domain"/>
    <property type="match status" value="1"/>
</dbReference>
<keyword evidence="11" id="KW-1185">Reference proteome</keyword>
<sequence length="521" mass="58058">MASATLHAVDSVAVRKLSVSKIINLVSDDEDSEIDDATLNVISPDASLGEPHHQNALPQEVDRALSANESSSGDEDEDEQDDDEDEDEDSDSDDIESLYEDLIEGLTDESIYDNHSDPEQCTREEALKYRSDLRRLGPRDFCESTVEAGVVTAKKLLTAFGVRPPDSLEGEPDQVYYNLLGYALRRELARRWKLPQYNSVADAVELIKNAKKIIVLTGAGISTSLGIPDFRSANGLYAQLDGLGLNDPQDVFNIEVFRDQPEVFFGIAKMIIPTIVRYSPTHKFIWLLQNKGKLLTNYTQNIDNIESLAGILPENIVHCHGSFASATCQKCGHKVKGEDIFQEINGGDIPRCKKCATRPTQNLKRKRSSNSGDKKRRRYSDDDDDNEEEDLPQAGVMKPDITFFGEQLPSGFSDRLSKRDKDQVDLVITIGTSLKVAPVSEVVPYLPSNVPQIQINRDPISHLTFDIDLLGECDIVVSALCKALGWNLEHEMIPKDQEIEISAVPEHPSRHIFKQRGPEKI</sequence>
<keyword evidence="6" id="KW-0520">NAD</keyword>
<feature type="compositionally biased region" description="Acidic residues" evidence="8">
    <location>
        <begin position="72"/>
        <end position="94"/>
    </location>
</feature>
<evidence type="ECO:0000256" key="4">
    <source>
        <dbReference type="ARBA" id="ARBA00022723"/>
    </source>
</evidence>
<keyword evidence="3" id="KW-0808">Transferase</keyword>
<evidence type="ECO:0000256" key="8">
    <source>
        <dbReference type="SAM" id="MobiDB-lite"/>
    </source>
</evidence>
<organism evidence="10 11">
    <name type="scientific">Monilinia vaccinii-corymbosi</name>
    <dbReference type="NCBI Taxonomy" id="61207"/>
    <lineage>
        <taxon>Eukaryota</taxon>
        <taxon>Fungi</taxon>
        <taxon>Dikarya</taxon>
        <taxon>Ascomycota</taxon>
        <taxon>Pezizomycotina</taxon>
        <taxon>Leotiomycetes</taxon>
        <taxon>Helotiales</taxon>
        <taxon>Sclerotiniaceae</taxon>
        <taxon>Monilinia</taxon>
    </lineage>
</organism>
<dbReference type="Gene3D" id="3.30.1600.10">
    <property type="entry name" value="SIR2/SIRT2 'Small Domain"/>
    <property type="match status" value="1"/>
</dbReference>
<feature type="domain" description="Deacetylase sirtuin-type" evidence="9">
    <location>
        <begin position="193"/>
        <end position="487"/>
    </location>
</feature>
<dbReference type="InterPro" id="IPR050134">
    <property type="entry name" value="NAD-dep_sirtuin_deacylases"/>
</dbReference>
<dbReference type="GO" id="GO:0046970">
    <property type="term" value="F:histone H4K16 deacetylase activity, NAD-dependent"/>
    <property type="evidence" value="ECO:0007669"/>
    <property type="project" value="TreeGrafter"/>
</dbReference>
<evidence type="ECO:0000256" key="6">
    <source>
        <dbReference type="ARBA" id="ARBA00023027"/>
    </source>
</evidence>
<protein>
    <recommendedName>
        <fullName evidence="9">Deacetylase sirtuin-type domain-containing protein</fullName>
    </recommendedName>
</protein>
<feature type="compositionally biased region" description="Basic residues" evidence="8">
    <location>
        <begin position="363"/>
        <end position="378"/>
    </location>
</feature>
<feature type="binding site" evidence="7">
    <location>
        <position position="355"/>
    </location>
    <ligand>
        <name>Zn(2+)</name>
        <dbReference type="ChEBI" id="CHEBI:29105"/>
    </ligand>
</feature>
<evidence type="ECO:0000256" key="3">
    <source>
        <dbReference type="ARBA" id="ARBA00022679"/>
    </source>
</evidence>
<evidence type="ECO:0000256" key="1">
    <source>
        <dbReference type="ARBA" id="ARBA00001947"/>
    </source>
</evidence>
<dbReference type="Proteomes" id="UP000672032">
    <property type="component" value="Chromosome 1"/>
</dbReference>
<feature type="active site" description="Proton acceptor" evidence="7">
    <location>
        <position position="320"/>
    </location>
</feature>
<feature type="region of interest" description="Disordered" evidence="8">
    <location>
        <begin position="27"/>
        <end position="94"/>
    </location>
</feature>
<evidence type="ECO:0000256" key="5">
    <source>
        <dbReference type="ARBA" id="ARBA00022833"/>
    </source>
</evidence>
<dbReference type="Gene3D" id="3.40.50.1220">
    <property type="entry name" value="TPP-binding domain"/>
    <property type="match status" value="1"/>
</dbReference>
<accession>A0A8A3NZQ9</accession>
<dbReference type="Pfam" id="PF02146">
    <property type="entry name" value="SIR2"/>
    <property type="match status" value="1"/>
</dbReference>
<evidence type="ECO:0000256" key="7">
    <source>
        <dbReference type="PROSITE-ProRule" id="PRU00236"/>
    </source>
</evidence>
<dbReference type="GO" id="GO:0005634">
    <property type="term" value="C:nucleus"/>
    <property type="evidence" value="ECO:0007669"/>
    <property type="project" value="TreeGrafter"/>
</dbReference>
<dbReference type="PANTHER" id="PTHR11085:SF9">
    <property type="entry name" value="NAD-DEPENDENT PROTEIN DEACETYLASE SIRTUIN-1"/>
    <property type="match status" value="1"/>
</dbReference>
<dbReference type="OrthoDB" id="420264at2759"/>
<gene>
    <name evidence="10" type="ORF">DSL72_003451</name>
</gene>
<feature type="binding site" evidence="7">
    <location>
        <position position="331"/>
    </location>
    <ligand>
        <name>Zn(2+)</name>
        <dbReference type="ChEBI" id="CHEBI:29105"/>
    </ligand>
</feature>
<proteinExistence type="inferred from homology"/>
<dbReference type="PROSITE" id="PS50305">
    <property type="entry name" value="SIRTUIN"/>
    <property type="match status" value="1"/>
</dbReference>
<dbReference type="GO" id="GO:0070403">
    <property type="term" value="F:NAD+ binding"/>
    <property type="evidence" value="ECO:0007669"/>
    <property type="project" value="InterPro"/>
</dbReference>
<dbReference type="InterPro" id="IPR029035">
    <property type="entry name" value="DHS-like_NAD/FAD-binding_dom"/>
</dbReference>